<feature type="domain" description="DUF4367" evidence="2">
    <location>
        <begin position="61"/>
        <end position="164"/>
    </location>
</feature>
<keyword evidence="1" id="KW-0732">Signal</keyword>
<evidence type="ECO:0000259" key="2">
    <source>
        <dbReference type="Pfam" id="PF14285"/>
    </source>
</evidence>
<dbReference type="PANTHER" id="PTHR37507:SF2">
    <property type="entry name" value="SPORULATION PROTEIN YDCC"/>
    <property type="match status" value="1"/>
</dbReference>
<dbReference type="Proteomes" id="UP001056500">
    <property type="component" value="Chromosome"/>
</dbReference>
<dbReference type="InterPro" id="IPR025377">
    <property type="entry name" value="DUF4367"/>
</dbReference>
<feature type="chain" id="PRO_5045936077" evidence="1">
    <location>
        <begin position="22"/>
        <end position="320"/>
    </location>
</feature>
<gene>
    <name evidence="3" type="ORF">NDK47_07755</name>
</gene>
<dbReference type="EMBL" id="CP098755">
    <property type="protein sequence ID" value="USG67173.1"/>
    <property type="molecule type" value="Genomic_DNA"/>
</dbReference>
<dbReference type="RefSeq" id="WP_251874276.1">
    <property type="nucleotide sequence ID" value="NZ_CP098755.1"/>
</dbReference>
<organism evidence="3 4">
    <name type="scientific">Brevibacillus ruminantium</name>
    <dbReference type="NCBI Taxonomy" id="2950604"/>
    <lineage>
        <taxon>Bacteria</taxon>
        <taxon>Bacillati</taxon>
        <taxon>Bacillota</taxon>
        <taxon>Bacilli</taxon>
        <taxon>Bacillales</taxon>
        <taxon>Paenibacillaceae</taxon>
        <taxon>Brevibacillus</taxon>
    </lineage>
</organism>
<dbReference type="PANTHER" id="PTHR37507">
    <property type="entry name" value="SPORULATION PROTEIN YDCC"/>
    <property type="match status" value="1"/>
</dbReference>
<evidence type="ECO:0000313" key="3">
    <source>
        <dbReference type="EMBL" id="USG67173.1"/>
    </source>
</evidence>
<proteinExistence type="predicted"/>
<reference evidence="3" key="1">
    <citation type="submission" date="2022-06" db="EMBL/GenBank/DDBJ databases">
        <title>Genome sequencing of Brevibacillus sp. BB3-R1.</title>
        <authorList>
            <person name="Heo J."/>
            <person name="Lee D."/>
            <person name="Won M."/>
            <person name="Han B.-H."/>
            <person name="Hong S.-B."/>
            <person name="Kwon S.-W."/>
        </authorList>
    </citation>
    <scope>NUCLEOTIDE SEQUENCE</scope>
    <source>
        <strain evidence="3">BB3-R1</strain>
    </source>
</reference>
<feature type="signal peptide" evidence="1">
    <location>
        <begin position="1"/>
        <end position="21"/>
    </location>
</feature>
<accession>A0ABY4WJG6</accession>
<dbReference type="InterPro" id="IPR052944">
    <property type="entry name" value="Sporulation_related"/>
</dbReference>
<sequence length="320" mass="35190">MKQIQTVLLATATLLAGNTFTGDALALAQAAATQSTPESGDLIMDLTPAEATKQAGFSVKVPKYLPEGNYYPTLSYKRSASQVVISYHGNAGNPFFLRIHPGEAAKERGELKEVSFAKGKAYMGKQPDKYDKMNVFIWEEEKGLVYELASGLSADELKKIAESVDVWDPAVIEWPEVKGQAETTQELTREEAEQKFGSSFKVPTLLPLGATLSYGYTKGKESSSVDIFNETPGNAAAFLSIVISKESLEERKKSVMQPKTIKPVKIGTSEGISFHTPGSSYRNPDLTHFNGLLWEDKGITYMMTSDMTVEQMITVAEWFR</sequence>
<dbReference type="Pfam" id="PF14285">
    <property type="entry name" value="DUF4367"/>
    <property type="match status" value="1"/>
</dbReference>
<protein>
    <submittedName>
        <fullName evidence="3">DUF4367 domain-containing protein</fullName>
    </submittedName>
</protein>
<name>A0ABY4WJG6_9BACL</name>
<keyword evidence="4" id="KW-1185">Reference proteome</keyword>
<evidence type="ECO:0000256" key="1">
    <source>
        <dbReference type="SAM" id="SignalP"/>
    </source>
</evidence>
<evidence type="ECO:0000313" key="4">
    <source>
        <dbReference type="Proteomes" id="UP001056500"/>
    </source>
</evidence>